<sequence>MENLPTQTTAQLPPQKPNFISWHYAVSLPEFVQNKIKQIQETPKTFNVAAILKNFFAPYRRLSIEGKEKKFGVSGLFDKITFNLTSIFVGASVRTVLLIAWILITILLVPINAFLILVWAAIPFFSFAKYLDFTRNTLFDEDFKEPRVFLEKLKDTDFFRLLYIFFDEKLIEALLQTSNLQNLQITPGQKNSQIISTLCTKAPAVKTYFDQKNIKAQDLKILLLHIDQYLERPKAQLGTFAKSLSFGYTNNLDKFCTELTAQNLPRPSNQKLLLRIEKVILRLSANNVLLVGEPGVGRHTALISLASAIQKEQMPNLKERRVMLLDAVALLGTGTNINETKTNFEAILAEAKHAGNVILAIDAIDQVVTAQEGRIDLTDVLSTILTDNTLPIIGITTLDDFNRFVRPNGLIFKLFEKIDVEEPAREETIDVVISKALELSKTENIKINFEAILEIVDKSEKLIAYRNQPEKSVVLLGDCVNQIRSQNQNVITRETVSEVLKQQTKVPVGQITKDEGTKLKDLEKILHTRIVGQDEAIIQIAKAMRRARAEIEAGNRPIGSFLFLGPTGVGKTETAKALAETYFGAEDRMVRLDMSEYQGEDSLKRLIGDSESRTSGNLSSLIAQNPFSLLLVDEFEKADTDVQNLFLQILDEGFMTDALSKKVNFDNVIIIATSNAAAEYIREEIQKGVLGDNLQKVLVEYVLKQKLFSPELINRFDGVVVYHPLSNDQAIAVTKLMLWRLAKQLKDSKNITLEITDDLATQIAKSGFDAQFGARPIRRLIADKLEDGIAKMIIEGSAKSGTTIPSATLLKFLA</sequence>
<dbReference type="SMART" id="SM01086">
    <property type="entry name" value="ClpB_D2-small"/>
    <property type="match status" value="1"/>
</dbReference>
<evidence type="ECO:0000313" key="8">
    <source>
        <dbReference type="Proteomes" id="UP000177124"/>
    </source>
</evidence>
<keyword evidence="2" id="KW-0067">ATP-binding</keyword>
<accession>A0A1F5GH41</accession>
<dbReference type="Pfam" id="PF00004">
    <property type="entry name" value="AAA"/>
    <property type="match status" value="1"/>
</dbReference>
<feature type="domain" description="Clp ATPase C-terminal" evidence="6">
    <location>
        <begin position="725"/>
        <end position="812"/>
    </location>
</feature>
<dbReference type="AlphaFoldDB" id="A0A1F5GH41"/>
<protein>
    <recommendedName>
        <fullName evidence="9">Clp R domain-containing protein</fullName>
    </recommendedName>
</protein>
<dbReference type="InterPro" id="IPR003593">
    <property type="entry name" value="AAA+_ATPase"/>
</dbReference>
<evidence type="ECO:0008006" key="9">
    <source>
        <dbReference type="Google" id="ProtNLM"/>
    </source>
</evidence>
<dbReference type="Gene3D" id="1.10.8.60">
    <property type="match status" value="2"/>
</dbReference>
<feature type="transmembrane region" description="Helical" evidence="4">
    <location>
        <begin position="96"/>
        <end position="122"/>
    </location>
</feature>
<keyword evidence="1" id="KW-0547">Nucleotide-binding</keyword>
<dbReference type="GO" id="GO:0016887">
    <property type="term" value="F:ATP hydrolysis activity"/>
    <property type="evidence" value="ECO:0007669"/>
    <property type="project" value="InterPro"/>
</dbReference>
<reference evidence="7 8" key="1">
    <citation type="journal article" date="2016" name="Nat. Commun.">
        <title>Thousands of microbial genomes shed light on interconnected biogeochemical processes in an aquifer system.</title>
        <authorList>
            <person name="Anantharaman K."/>
            <person name="Brown C.T."/>
            <person name="Hug L.A."/>
            <person name="Sharon I."/>
            <person name="Castelle C.J."/>
            <person name="Probst A.J."/>
            <person name="Thomas B.C."/>
            <person name="Singh A."/>
            <person name="Wilkins M.J."/>
            <person name="Karaoz U."/>
            <person name="Brodie E.L."/>
            <person name="Williams K.H."/>
            <person name="Hubbard S.S."/>
            <person name="Banfield J.F."/>
        </authorList>
    </citation>
    <scope>NUCLEOTIDE SEQUENCE [LARGE SCALE GENOMIC DNA]</scope>
</reference>
<keyword evidence="3" id="KW-0143">Chaperone</keyword>
<dbReference type="Gene3D" id="3.40.50.300">
    <property type="entry name" value="P-loop containing nucleotide triphosphate hydrolases"/>
    <property type="match status" value="2"/>
</dbReference>
<dbReference type="PANTHER" id="PTHR11638">
    <property type="entry name" value="ATP-DEPENDENT CLP PROTEASE"/>
    <property type="match status" value="1"/>
</dbReference>
<dbReference type="GO" id="GO:0005524">
    <property type="term" value="F:ATP binding"/>
    <property type="evidence" value="ECO:0007669"/>
    <property type="project" value="UniProtKB-KW"/>
</dbReference>
<comment type="caution">
    <text evidence="7">The sequence shown here is derived from an EMBL/GenBank/DDBJ whole genome shotgun (WGS) entry which is preliminary data.</text>
</comment>
<dbReference type="GO" id="GO:0005737">
    <property type="term" value="C:cytoplasm"/>
    <property type="evidence" value="ECO:0007669"/>
    <property type="project" value="TreeGrafter"/>
</dbReference>
<keyword evidence="4" id="KW-0812">Transmembrane</keyword>
<feature type="domain" description="AAA+ ATPase" evidence="5">
    <location>
        <begin position="557"/>
        <end position="704"/>
    </location>
</feature>
<evidence type="ECO:0000313" key="7">
    <source>
        <dbReference type="EMBL" id="OGD91176.1"/>
    </source>
</evidence>
<dbReference type="InterPro" id="IPR050130">
    <property type="entry name" value="ClpA_ClpB"/>
</dbReference>
<evidence type="ECO:0000259" key="5">
    <source>
        <dbReference type="SMART" id="SM00382"/>
    </source>
</evidence>
<dbReference type="InterPro" id="IPR001270">
    <property type="entry name" value="ClpA/B"/>
</dbReference>
<dbReference type="GO" id="GO:0034605">
    <property type="term" value="P:cellular response to heat"/>
    <property type="evidence" value="ECO:0007669"/>
    <property type="project" value="TreeGrafter"/>
</dbReference>
<feature type="domain" description="AAA+ ATPase" evidence="5">
    <location>
        <begin position="284"/>
        <end position="424"/>
    </location>
</feature>
<dbReference type="SMART" id="SM00382">
    <property type="entry name" value="AAA"/>
    <property type="match status" value="2"/>
</dbReference>
<evidence type="ECO:0000256" key="1">
    <source>
        <dbReference type="ARBA" id="ARBA00022741"/>
    </source>
</evidence>
<dbReference type="InterPro" id="IPR019489">
    <property type="entry name" value="Clp_ATPase_C"/>
</dbReference>
<organism evidence="7 8">
    <name type="scientific">Candidatus Curtissbacteria bacterium RIFCSPHIGHO2_02_FULL_42_15</name>
    <dbReference type="NCBI Taxonomy" id="1797716"/>
    <lineage>
        <taxon>Bacteria</taxon>
        <taxon>Candidatus Curtissiibacteriota</taxon>
    </lineage>
</organism>
<dbReference type="STRING" id="1797716.A3D07_04560"/>
<dbReference type="SUPFAM" id="SSF52540">
    <property type="entry name" value="P-loop containing nucleoside triphosphate hydrolases"/>
    <property type="match status" value="2"/>
</dbReference>
<keyword evidence="4" id="KW-1133">Transmembrane helix</keyword>
<dbReference type="Proteomes" id="UP000177124">
    <property type="component" value="Unassembled WGS sequence"/>
</dbReference>
<proteinExistence type="predicted"/>
<dbReference type="Pfam" id="PF10431">
    <property type="entry name" value="ClpB_D2-small"/>
    <property type="match status" value="1"/>
</dbReference>
<dbReference type="InterPro" id="IPR027417">
    <property type="entry name" value="P-loop_NTPase"/>
</dbReference>
<name>A0A1F5GH41_9BACT</name>
<keyword evidence="4" id="KW-0472">Membrane</keyword>
<dbReference type="InterPro" id="IPR003959">
    <property type="entry name" value="ATPase_AAA_core"/>
</dbReference>
<dbReference type="CDD" id="cd19499">
    <property type="entry name" value="RecA-like_ClpB_Hsp104-like"/>
    <property type="match status" value="1"/>
</dbReference>
<evidence type="ECO:0000256" key="2">
    <source>
        <dbReference type="ARBA" id="ARBA00022840"/>
    </source>
</evidence>
<evidence type="ECO:0000259" key="6">
    <source>
        <dbReference type="SMART" id="SM01086"/>
    </source>
</evidence>
<evidence type="ECO:0000256" key="3">
    <source>
        <dbReference type="ARBA" id="ARBA00023186"/>
    </source>
</evidence>
<dbReference type="EMBL" id="MFBF01000024">
    <property type="protein sequence ID" value="OGD91176.1"/>
    <property type="molecule type" value="Genomic_DNA"/>
</dbReference>
<dbReference type="PRINTS" id="PR00300">
    <property type="entry name" value="CLPPROTEASEA"/>
</dbReference>
<evidence type="ECO:0000256" key="4">
    <source>
        <dbReference type="SAM" id="Phobius"/>
    </source>
</evidence>
<dbReference type="PANTHER" id="PTHR11638:SF175">
    <property type="entry name" value="ATP-DEPENDENT CLP PROTEASE, ATP-BINDING SUBUNIT CLPC"/>
    <property type="match status" value="1"/>
</dbReference>
<gene>
    <name evidence="7" type="ORF">A3D07_04560</name>
</gene>
<dbReference type="Pfam" id="PF07724">
    <property type="entry name" value="AAA_2"/>
    <property type="match status" value="1"/>
</dbReference>